<dbReference type="InterPro" id="IPR011047">
    <property type="entry name" value="Quinoprotein_ADH-like_sf"/>
</dbReference>
<proteinExistence type="predicted"/>
<organism evidence="1 2">
    <name type="scientific">Parabacteroides faecis</name>
    <dbReference type="NCBI Taxonomy" id="1217282"/>
    <lineage>
        <taxon>Bacteria</taxon>
        <taxon>Pseudomonadati</taxon>
        <taxon>Bacteroidota</taxon>
        <taxon>Bacteroidia</taxon>
        <taxon>Bacteroidales</taxon>
        <taxon>Tannerellaceae</taxon>
        <taxon>Parabacteroides</taxon>
    </lineage>
</organism>
<evidence type="ECO:0000313" key="1">
    <source>
        <dbReference type="EMBL" id="MBB4620324.1"/>
    </source>
</evidence>
<keyword evidence="2" id="KW-1185">Reference proteome</keyword>
<dbReference type="Pfam" id="PF17170">
    <property type="entry name" value="DUF5128"/>
    <property type="match status" value="1"/>
</dbReference>
<dbReference type="SUPFAM" id="SSF50998">
    <property type="entry name" value="Quinoprotein alcohol dehydrogenase-like"/>
    <property type="match status" value="1"/>
</dbReference>
<evidence type="ECO:0008006" key="3">
    <source>
        <dbReference type="Google" id="ProtNLM"/>
    </source>
</evidence>
<name>A0ABR6KHQ3_9BACT</name>
<reference evidence="1 2" key="1">
    <citation type="submission" date="2020-08" db="EMBL/GenBank/DDBJ databases">
        <title>Genomic Encyclopedia of Type Strains, Phase IV (KMG-IV): sequencing the most valuable type-strain genomes for metagenomic binning, comparative biology and taxonomic classification.</title>
        <authorList>
            <person name="Goeker M."/>
        </authorList>
    </citation>
    <scope>NUCLEOTIDE SEQUENCE [LARGE SCALE GENOMIC DNA]</scope>
    <source>
        <strain evidence="1 2">DSM 102983</strain>
    </source>
</reference>
<accession>A0ABR6KHQ3</accession>
<dbReference type="EMBL" id="JACHOC010000001">
    <property type="protein sequence ID" value="MBB4620324.1"/>
    <property type="molecule type" value="Genomic_DNA"/>
</dbReference>
<dbReference type="Proteomes" id="UP000533637">
    <property type="component" value="Unassembled WGS sequence"/>
</dbReference>
<comment type="caution">
    <text evidence="1">The sequence shown here is derived from an EMBL/GenBank/DDBJ whole genome shotgun (WGS) entry which is preliminary data.</text>
</comment>
<sequence>MTKTTTYIVIGVICLLFFSCNKKDNTYQGKVLSVELKENELDPSHLFSKVEIIPLETTDESLITSIHQIIEYNNRFYILDDRISVLFCFDKSGKFLYKIDKTGDGPEEYNLISETIINQNKIYMLSPMGFIHVYDIEGNFVDKYQLPSGGGHDMIKLENDIIAYWTLLGNPLEYKVTFYNLINKQVVGGFWKDNDDTFMSNMCIEVFYNYDNNYYFSTQFSNEVYRFNTDTIELEYKWDFGHNNLNLKPYIKDVKKDLNNFSKLTDTMEIPYYFFRNFQNKNYYYTILKSWPIDKWRNIFYRKKDGKSYVFDTLKGGVKVKDVSILTDTYMISVISPEEIQSCKEIISNEDLKKYNKLKDDSNLCLFKLYFK</sequence>
<dbReference type="RefSeq" id="WP_183668360.1">
    <property type="nucleotide sequence ID" value="NZ_BMPB01000006.1"/>
</dbReference>
<dbReference type="Gene3D" id="2.120.10.30">
    <property type="entry name" value="TolB, C-terminal domain"/>
    <property type="match status" value="1"/>
</dbReference>
<protein>
    <recommendedName>
        <fullName evidence="3">6-bladed beta-propeller</fullName>
    </recommendedName>
</protein>
<gene>
    <name evidence="1" type="ORF">GGQ57_000198</name>
</gene>
<dbReference type="InterPro" id="IPR011042">
    <property type="entry name" value="6-blade_b-propeller_TolB-like"/>
</dbReference>
<evidence type="ECO:0000313" key="2">
    <source>
        <dbReference type="Proteomes" id="UP000533637"/>
    </source>
</evidence>
<dbReference type="PROSITE" id="PS51257">
    <property type="entry name" value="PROKAR_LIPOPROTEIN"/>
    <property type="match status" value="1"/>
</dbReference>